<feature type="signal peptide" evidence="1">
    <location>
        <begin position="1"/>
        <end position="19"/>
    </location>
</feature>
<reference evidence="4" key="1">
    <citation type="journal article" date="2019" name="Int. J. Syst. Evol. Microbiol.">
        <title>The Global Catalogue of Microorganisms (GCM) 10K type strain sequencing project: providing services to taxonomists for standard genome sequencing and annotation.</title>
        <authorList>
            <consortium name="The Broad Institute Genomics Platform"/>
            <consortium name="The Broad Institute Genome Sequencing Center for Infectious Disease"/>
            <person name="Wu L."/>
            <person name="Ma J."/>
        </authorList>
    </citation>
    <scope>NUCLEOTIDE SEQUENCE [LARGE SCALE GENOMIC DNA]</scope>
    <source>
        <strain evidence="4">KCTC 23984</strain>
    </source>
</reference>
<protein>
    <submittedName>
        <fullName evidence="3">Porin family protein</fullName>
    </submittedName>
</protein>
<feature type="domain" description="Outer membrane protein beta-barrel" evidence="2">
    <location>
        <begin position="18"/>
        <end position="192"/>
    </location>
</feature>
<dbReference type="Pfam" id="PF13568">
    <property type="entry name" value="OMP_b-brl_2"/>
    <property type="match status" value="1"/>
</dbReference>
<evidence type="ECO:0000313" key="4">
    <source>
        <dbReference type="Proteomes" id="UP001597641"/>
    </source>
</evidence>
<feature type="chain" id="PRO_5047384529" evidence="1">
    <location>
        <begin position="20"/>
        <end position="346"/>
    </location>
</feature>
<dbReference type="EMBL" id="JBHUOX010000009">
    <property type="protein sequence ID" value="MFD3001353.1"/>
    <property type="molecule type" value="Genomic_DNA"/>
</dbReference>
<sequence length="346" mass="39015">MKNALMLFCLLQSFGIAQAQTFVGVRGGANYSRVNGIGTTGSNYNWVKSLHGGIFINTSVGDKLSLQTEVIYSPRGFTFVKQYAGNKVVNRDTIRYEQDARLNYFDFPVLVRLQGRRYYLETGPQFSYLLDGRRRDTHTTENNGVVNRIETEHNLKNIVEPVDLGFVIGLGYQTDFGVGIGLRYNQGFREIIDQQNWQKNVLLQASASYVLGYRGFMRRTNAALQEGAKTNVASARAGKEKRRNFRILHKVNVQRVRFVKVGESENPQVEFRFSSVGGHNPDNLIISGSSGTEENGLFTGFRNVQFPYKGSIRFSVPASIGLGIVESYMEFEILEPGIWQIIFLTQ</sequence>
<keyword evidence="4" id="KW-1185">Reference proteome</keyword>
<accession>A0ABW6BZ88</accession>
<keyword evidence="1" id="KW-0732">Signal</keyword>
<evidence type="ECO:0000256" key="1">
    <source>
        <dbReference type="SAM" id="SignalP"/>
    </source>
</evidence>
<evidence type="ECO:0000313" key="3">
    <source>
        <dbReference type="EMBL" id="MFD3001353.1"/>
    </source>
</evidence>
<proteinExistence type="predicted"/>
<dbReference type="RefSeq" id="WP_377485315.1">
    <property type="nucleotide sequence ID" value="NZ_JBHUOX010000009.1"/>
</dbReference>
<evidence type="ECO:0000259" key="2">
    <source>
        <dbReference type="Pfam" id="PF13568"/>
    </source>
</evidence>
<dbReference type="Proteomes" id="UP001597641">
    <property type="component" value="Unassembled WGS sequence"/>
</dbReference>
<gene>
    <name evidence="3" type="ORF">ACFS7Z_13345</name>
</gene>
<organism evidence="3 4">
    <name type="scientific">Pontibacter toksunensis</name>
    <dbReference type="NCBI Taxonomy" id="1332631"/>
    <lineage>
        <taxon>Bacteria</taxon>
        <taxon>Pseudomonadati</taxon>
        <taxon>Bacteroidota</taxon>
        <taxon>Cytophagia</taxon>
        <taxon>Cytophagales</taxon>
        <taxon>Hymenobacteraceae</taxon>
        <taxon>Pontibacter</taxon>
    </lineage>
</organism>
<comment type="caution">
    <text evidence="3">The sequence shown here is derived from an EMBL/GenBank/DDBJ whole genome shotgun (WGS) entry which is preliminary data.</text>
</comment>
<name>A0ABW6BZ88_9BACT</name>
<dbReference type="InterPro" id="IPR025665">
    <property type="entry name" value="Beta-barrel_OMP_2"/>
</dbReference>